<gene>
    <name evidence="1" type="ORF">DYH56_04990</name>
</gene>
<organism evidence="1 2">
    <name type="scientific">Psychrilyobacter piezotolerans</name>
    <dbReference type="NCBI Taxonomy" id="2293438"/>
    <lineage>
        <taxon>Bacteria</taxon>
        <taxon>Fusobacteriati</taxon>
        <taxon>Fusobacteriota</taxon>
        <taxon>Fusobacteriia</taxon>
        <taxon>Fusobacteriales</taxon>
        <taxon>Fusobacteriaceae</taxon>
        <taxon>Psychrilyobacter</taxon>
    </lineage>
</organism>
<reference evidence="1 2" key="1">
    <citation type="submission" date="2018-08" db="EMBL/GenBank/DDBJ databases">
        <title>Draft genome sequence of Psychrilyobacter sp. strain SD5 isolated from Black Sea water.</title>
        <authorList>
            <person name="Yadav S."/>
            <person name="Villanueva L."/>
            <person name="Damste J.S.S."/>
        </authorList>
    </citation>
    <scope>NUCLEOTIDE SEQUENCE [LARGE SCALE GENOMIC DNA]</scope>
    <source>
        <strain evidence="1 2">SD5</strain>
    </source>
</reference>
<accession>A0ABX9KIM3</accession>
<sequence length="143" mass="16624">MFRKLRNEKPIGNVLGKVINPPPELKISILEGQITLYPDQLYMTDNLWNDYYRTYKIESEITEMTRDIENYSFQNTTATEIASLHTHPIKTLAGKGSDESTGDYKAQGDFWFTDTLKKNDLVMLVPTIDEQTWFIVDKVRKVK</sequence>
<dbReference type="Pfam" id="PF10844">
    <property type="entry name" value="DUF2577"/>
    <property type="match status" value="1"/>
</dbReference>
<dbReference type="InterPro" id="IPR022555">
    <property type="entry name" value="DUF2577"/>
</dbReference>
<proteinExistence type="predicted"/>
<keyword evidence="2" id="KW-1185">Reference proteome</keyword>
<comment type="caution">
    <text evidence="1">The sequence shown here is derived from an EMBL/GenBank/DDBJ whole genome shotgun (WGS) entry which is preliminary data.</text>
</comment>
<dbReference type="EMBL" id="QUAJ01000006">
    <property type="protein sequence ID" value="REI42078.1"/>
    <property type="molecule type" value="Genomic_DNA"/>
</dbReference>
<evidence type="ECO:0000313" key="1">
    <source>
        <dbReference type="EMBL" id="REI42078.1"/>
    </source>
</evidence>
<name>A0ABX9KIM3_9FUSO</name>
<dbReference type="RefSeq" id="WP_114641762.1">
    <property type="nucleotide sequence ID" value="NZ_JAACIO010000007.1"/>
</dbReference>
<dbReference type="Proteomes" id="UP000263486">
    <property type="component" value="Unassembled WGS sequence"/>
</dbReference>
<protein>
    <submittedName>
        <fullName evidence="1">DUF2577 domain-containing protein</fullName>
    </submittedName>
</protein>
<evidence type="ECO:0000313" key="2">
    <source>
        <dbReference type="Proteomes" id="UP000263486"/>
    </source>
</evidence>